<proteinExistence type="predicted"/>
<dbReference type="AlphaFoldDB" id="A0A9R1V7K8"/>
<comment type="caution">
    <text evidence="1">The sequence shown here is derived from an EMBL/GenBank/DDBJ whole genome shotgun (WGS) entry which is preliminary data.</text>
</comment>
<dbReference type="EMBL" id="NBSK02000006">
    <property type="protein sequence ID" value="KAJ0200848.1"/>
    <property type="molecule type" value="Genomic_DNA"/>
</dbReference>
<evidence type="ECO:0000313" key="2">
    <source>
        <dbReference type="Proteomes" id="UP000235145"/>
    </source>
</evidence>
<gene>
    <name evidence="1" type="ORF">LSAT_V11C600316180</name>
</gene>
<accession>A0A9R1V7K8</accession>
<protein>
    <submittedName>
        <fullName evidence="1">Uncharacterized protein</fullName>
    </submittedName>
</protein>
<dbReference type="Proteomes" id="UP000235145">
    <property type="component" value="Unassembled WGS sequence"/>
</dbReference>
<organism evidence="1 2">
    <name type="scientific">Lactuca sativa</name>
    <name type="common">Garden lettuce</name>
    <dbReference type="NCBI Taxonomy" id="4236"/>
    <lineage>
        <taxon>Eukaryota</taxon>
        <taxon>Viridiplantae</taxon>
        <taxon>Streptophyta</taxon>
        <taxon>Embryophyta</taxon>
        <taxon>Tracheophyta</taxon>
        <taxon>Spermatophyta</taxon>
        <taxon>Magnoliopsida</taxon>
        <taxon>eudicotyledons</taxon>
        <taxon>Gunneridae</taxon>
        <taxon>Pentapetalae</taxon>
        <taxon>asterids</taxon>
        <taxon>campanulids</taxon>
        <taxon>Asterales</taxon>
        <taxon>Asteraceae</taxon>
        <taxon>Cichorioideae</taxon>
        <taxon>Cichorieae</taxon>
        <taxon>Lactucinae</taxon>
        <taxon>Lactuca</taxon>
    </lineage>
</organism>
<reference evidence="1 2" key="1">
    <citation type="journal article" date="2017" name="Nat. Commun.">
        <title>Genome assembly with in vitro proximity ligation data and whole-genome triplication in lettuce.</title>
        <authorList>
            <person name="Reyes-Chin-Wo S."/>
            <person name="Wang Z."/>
            <person name="Yang X."/>
            <person name="Kozik A."/>
            <person name="Arikit S."/>
            <person name="Song C."/>
            <person name="Xia L."/>
            <person name="Froenicke L."/>
            <person name="Lavelle D.O."/>
            <person name="Truco M.J."/>
            <person name="Xia R."/>
            <person name="Zhu S."/>
            <person name="Xu C."/>
            <person name="Xu H."/>
            <person name="Xu X."/>
            <person name="Cox K."/>
            <person name="Korf I."/>
            <person name="Meyers B.C."/>
            <person name="Michelmore R.W."/>
        </authorList>
    </citation>
    <scope>NUCLEOTIDE SEQUENCE [LARGE SCALE GENOMIC DNA]</scope>
    <source>
        <strain evidence="2">cv. Salinas</strain>
        <tissue evidence="1">Seedlings</tissue>
    </source>
</reference>
<keyword evidence="2" id="KW-1185">Reference proteome</keyword>
<evidence type="ECO:0000313" key="1">
    <source>
        <dbReference type="EMBL" id="KAJ0200848.1"/>
    </source>
</evidence>
<sequence length="100" mass="11440">MNVYLDLEDLGNTTSELDVYKSNDHSLYDPSMYSTSCLIEFINTTWLILLIDASSSRHLLRLFTKRGLLFLEVVPPLLSSTPPLQLTCYLSSKDHNYHLS</sequence>
<name>A0A9R1V7K8_LACSA</name>